<name>A0A1G6VDC4_9PSEU</name>
<evidence type="ECO:0000313" key="2">
    <source>
        <dbReference type="Proteomes" id="UP000199494"/>
    </source>
</evidence>
<dbReference type="RefSeq" id="WP_143021412.1">
    <property type="nucleotide sequence ID" value="NZ_CP016353.1"/>
</dbReference>
<evidence type="ECO:0000313" key="1">
    <source>
        <dbReference type="EMBL" id="SDD51710.1"/>
    </source>
</evidence>
<proteinExistence type="predicted"/>
<dbReference type="AlphaFoldDB" id="A0A1G6VDC4"/>
<gene>
    <name evidence="1" type="ORF">SAMN05421630_109195</name>
</gene>
<reference evidence="1 2" key="1">
    <citation type="submission" date="2016-10" db="EMBL/GenBank/DDBJ databases">
        <authorList>
            <person name="de Groot N.N."/>
        </authorList>
    </citation>
    <scope>NUCLEOTIDE SEQUENCE [LARGE SCALE GENOMIC DNA]</scope>
    <source>
        <strain evidence="1 2">CGMCC 4.5506</strain>
    </source>
</reference>
<dbReference type="OrthoDB" id="3697305at2"/>
<dbReference type="EMBL" id="FMZE01000009">
    <property type="protein sequence ID" value="SDD51710.1"/>
    <property type="molecule type" value="Genomic_DNA"/>
</dbReference>
<dbReference type="Proteomes" id="UP000199494">
    <property type="component" value="Unassembled WGS sequence"/>
</dbReference>
<sequence length="87" mass="9415">MHNSLPRFAANPYMASQAGELLAATRNTDSGHAVQVLRHVFAEAGTAAGLWLANWYFDTITLGSDDPRMHGIVDDCIHELESAYGVA</sequence>
<protein>
    <submittedName>
        <fullName evidence="1">Uncharacterized protein</fullName>
    </submittedName>
</protein>
<keyword evidence="2" id="KW-1185">Reference proteome</keyword>
<organism evidence="1 2">
    <name type="scientific">Prauserella marina</name>
    <dbReference type="NCBI Taxonomy" id="530584"/>
    <lineage>
        <taxon>Bacteria</taxon>
        <taxon>Bacillati</taxon>
        <taxon>Actinomycetota</taxon>
        <taxon>Actinomycetes</taxon>
        <taxon>Pseudonocardiales</taxon>
        <taxon>Pseudonocardiaceae</taxon>
        <taxon>Prauserella</taxon>
    </lineage>
</organism>
<accession>A0A1G6VDC4</accession>